<dbReference type="CDD" id="cd14066">
    <property type="entry name" value="STKc_IRAK"/>
    <property type="match status" value="1"/>
</dbReference>
<evidence type="ECO:0000256" key="9">
    <source>
        <dbReference type="ARBA" id="ARBA00022729"/>
    </source>
</evidence>
<evidence type="ECO:0000313" key="24">
    <source>
        <dbReference type="RefSeq" id="XP_039121572.1"/>
    </source>
</evidence>
<dbReference type="RefSeq" id="XP_039121572.1">
    <property type="nucleotide sequence ID" value="XM_039265638.1"/>
</dbReference>
<keyword evidence="8 21" id="KW-0812">Transmembrane</keyword>
<evidence type="ECO:0000256" key="4">
    <source>
        <dbReference type="ARBA" id="ARBA00022527"/>
    </source>
</evidence>
<accession>A0AB40B3C0</accession>
<dbReference type="PROSITE" id="PS00107">
    <property type="entry name" value="PROTEIN_KINASE_ATP"/>
    <property type="match status" value="1"/>
</dbReference>
<name>A0AB40B3C0_DIOCR</name>
<evidence type="ECO:0000256" key="17">
    <source>
        <dbReference type="ARBA" id="ARBA00023180"/>
    </source>
</evidence>
<dbReference type="PANTHER" id="PTHR48006:SF68">
    <property type="entry name" value="PROTEIN KINASE DOMAIN-CONTAINING PROTEIN"/>
    <property type="match status" value="1"/>
</dbReference>
<evidence type="ECO:0000256" key="16">
    <source>
        <dbReference type="ARBA" id="ARBA00023170"/>
    </source>
</evidence>
<dbReference type="InterPro" id="IPR001611">
    <property type="entry name" value="Leu-rich_rpt"/>
</dbReference>
<dbReference type="Gene3D" id="3.30.200.20">
    <property type="entry name" value="Phosphorylase Kinase, domain 1"/>
    <property type="match status" value="1"/>
</dbReference>
<dbReference type="GO" id="GO:0005524">
    <property type="term" value="F:ATP binding"/>
    <property type="evidence" value="ECO:0007669"/>
    <property type="project" value="UniProtKB-UniRule"/>
</dbReference>
<dbReference type="InterPro" id="IPR051824">
    <property type="entry name" value="LRR_Rcpt-Like_S/T_Kinase"/>
</dbReference>
<dbReference type="EC" id="2.7.11.1" evidence="3"/>
<evidence type="ECO:0000256" key="18">
    <source>
        <dbReference type="ARBA" id="ARBA00047899"/>
    </source>
</evidence>
<keyword evidence="13 20" id="KW-0067">ATP-binding</keyword>
<keyword evidence="17" id="KW-0325">Glycoprotein</keyword>
<keyword evidence="23" id="KW-1185">Reference proteome</keyword>
<dbReference type="SMART" id="SM00220">
    <property type="entry name" value="S_TKc"/>
    <property type="match status" value="1"/>
</dbReference>
<keyword evidence="4" id="KW-0723">Serine/threonine-protein kinase</keyword>
<dbReference type="InterPro" id="IPR011009">
    <property type="entry name" value="Kinase-like_dom_sf"/>
</dbReference>
<evidence type="ECO:0000256" key="7">
    <source>
        <dbReference type="ARBA" id="ARBA00022679"/>
    </source>
</evidence>
<dbReference type="Gene3D" id="2.60.120.430">
    <property type="entry name" value="Galactose-binding lectin"/>
    <property type="match status" value="1"/>
</dbReference>
<evidence type="ECO:0000256" key="2">
    <source>
        <dbReference type="ARBA" id="ARBA00004479"/>
    </source>
</evidence>
<keyword evidence="6" id="KW-0433">Leucine-rich repeat</keyword>
<dbReference type="GeneID" id="120258280"/>
<evidence type="ECO:0000256" key="12">
    <source>
        <dbReference type="ARBA" id="ARBA00022777"/>
    </source>
</evidence>
<feature type="transmembrane region" description="Helical" evidence="21">
    <location>
        <begin position="413"/>
        <end position="436"/>
    </location>
</feature>
<evidence type="ECO:0000259" key="22">
    <source>
        <dbReference type="PROSITE" id="PS50011"/>
    </source>
</evidence>
<dbReference type="PROSITE" id="PS50011">
    <property type="entry name" value="PROTEIN_KINASE_DOM"/>
    <property type="match status" value="1"/>
</dbReference>
<evidence type="ECO:0000256" key="11">
    <source>
        <dbReference type="ARBA" id="ARBA00022741"/>
    </source>
</evidence>
<reference evidence="24" key="1">
    <citation type="submission" date="2025-08" db="UniProtKB">
        <authorList>
            <consortium name="RefSeq"/>
        </authorList>
    </citation>
    <scope>IDENTIFICATION</scope>
</reference>
<keyword evidence="15 21" id="KW-0472">Membrane</keyword>
<keyword evidence="5" id="KW-0597">Phosphoprotein</keyword>
<evidence type="ECO:0000256" key="10">
    <source>
        <dbReference type="ARBA" id="ARBA00022737"/>
    </source>
</evidence>
<dbReference type="SUPFAM" id="SSF56112">
    <property type="entry name" value="Protein kinase-like (PK-like)"/>
    <property type="match status" value="1"/>
</dbReference>
<gene>
    <name evidence="24" type="primary">LOC120258280</name>
</gene>
<evidence type="ECO:0000256" key="19">
    <source>
        <dbReference type="ARBA" id="ARBA00048679"/>
    </source>
</evidence>
<evidence type="ECO:0000256" key="20">
    <source>
        <dbReference type="PROSITE-ProRule" id="PRU10141"/>
    </source>
</evidence>
<evidence type="ECO:0000256" key="15">
    <source>
        <dbReference type="ARBA" id="ARBA00023136"/>
    </source>
</evidence>
<evidence type="ECO:0000256" key="21">
    <source>
        <dbReference type="SAM" id="Phobius"/>
    </source>
</evidence>
<dbReference type="InterPro" id="IPR021720">
    <property type="entry name" value="Malectin_dom"/>
</dbReference>
<organism evidence="23 24">
    <name type="scientific">Dioscorea cayennensis subsp. rotundata</name>
    <name type="common">White Guinea yam</name>
    <name type="synonym">Dioscorea rotundata</name>
    <dbReference type="NCBI Taxonomy" id="55577"/>
    <lineage>
        <taxon>Eukaryota</taxon>
        <taxon>Viridiplantae</taxon>
        <taxon>Streptophyta</taxon>
        <taxon>Embryophyta</taxon>
        <taxon>Tracheophyta</taxon>
        <taxon>Spermatophyta</taxon>
        <taxon>Magnoliopsida</taxon>
        <taxon>Liliopsida</taxon>
        <taxon>Dioscoreales</taxon>
        <taxon>Dioscoreaceae</taxon>
        <taxon>Dioscorea</taxon>
    </lineage>
</organism>
<dbReference type="GO" id="GO:0005886">
    <property type="term" value="C:plasma membrane"/>
    <property type="evidence" value="ECO:0007669"/>
    <property type="project" value="UniProtKB-SubCell"/>
</dbReference>
<keyword evidence="7" id="KW-0808">Transferase</keyword>
<dbReference type="Pfam" id="PF07714">
    <property type="entry name" value="PK_Tyr_Ser-Thr"/>
    <property type="match status" value="1"/>
</dbReference>
<dbReference type="InterPro" id="IPR017441">
    <property type="entry name" value="Protein_kinase_ATP_BS"/>
</dbReference>
<dbReference type="InterPro" id="IPR000719">
    <property type="entry name" value="Prot_kinase_dom"/>
</dbReference>
<evidence type="ECO:0000256" key="14">
    <source>
        <dbReference type="ARBA" id="ARBA00022989"/>
    </source>
</evidence>
<keyword evidence="11 20" id="KW-0547">Nucleotide-binding</keyword>
<feature type="binding site" evidence="20">
    <location>
        <position position="499"/>
    </location>
    <ligand>
        <name>ATP</name>
        <dbReference type="ChEBI" id="CHEBI:30616"/>
    </ligand>
</feature>
<keyword evidence="16" id="KW-0675">Receptor</keyword>
<dbReference type="Gene3D" id="3.80.10.10">
    <property type="entry name" value="Ribonuclease Inhibitor"/>
    <property type="match status" value="1"/>
</dbReference>
<evidence type="ECO:0000313" key="23">
    <source>
        <dbReference type="Proteomes" id="UP001515500"/>
    </source>
</evidence>
<dbReference type="Gene3D" id="1.10.510.10">
    <property type="entry name" value="Transferase(Phosphotransferase) domain 1"/>
    <property type="match status" value="1"/>
</dbReference>
<evidence type="ECO:0000256" key="5">
    <source>
        <dbReference type="ARBA" id="ARBA00022553"/>
    </source>
</evidence>
<dbReference type="Proteomes" id="UP001515500">
    <property type="component" value="Chromosome 4"/>
</dbReference>
<protein>
    <recommendedName>
        <fullName evidence="3">non-specific serine/threonine protein kinase</fullName>
        <ecNumber evidence="3">2.7.11.1</ecNumber>
    </recommendedName>
</protein>
<dbReference type="FunFam" id="1.10.510.10:FF:000044">
    <property type="entry name" value="Putative LRR receptor-like serine/threonine-protein kinase"/>
    <property type="match status" value="1"/>
</dbReference>
<evidence type="ECO:0000256" key="6">
    <source>
        <dbReference type="ARBA" id="ARBA00022614"/>
    </source>
</evidence>
<dbReference type="FunFam" id="2.60.120.430:FF:000004">
    <property type="entry name" value="Putative leucine-rich repeat receptor-like serine/threonine-protein kinase"/>
    <property type="match status" value="1"/>
</dbReference>
<dbReference type="FunFam" id="3.30.200.20:FF:000217">
    <property type="entry name" value="probable LRR receptor-like serine/threonine-protein kinase At1g53430"/>
    <property type="match status" value="1"/>
</dbReference>
<comment type="catalytic activity">
    <reaction evidence="18">
        <text>L-threonyl-[protein] + ATP = O-phospho-L-threonyl-[protein] + ADP + H(+)</text>
        <dbReference type="Rhea" id="RHEA:46608"/>
        <dbReference type="Rhea" id="RHEA-COMP:11060"/>
        <dbReference type="Rhea" id="RHEA-COMP:11605"/>
        <dbReference type="ChEBI" id="CHEBI:15378"/>
        <dbReference type="ChEBI" id="CHEBI:30013"/>
        <dbReference type="ChEBI" id="CHEBI:30616"/>
        <dbReference type="ChEBI" id="CHEBI:61977"/>
        <dbReference type="ChEBI" id="CHEBI:456216"/>
        <dbReference type="EC" id="2.7.11.1"/>
    </reaction>
</comment>
<keyword evidence="12" id="KW-0418">Kinase</keyword>
<dbReference type="AlphaFoldDB" id="A0AB40B3C0"/>
<dbReference type="PROSITE" id="PS00108">
    <property type="entry name" value="PROTEIN_KINASE_ST"/>
    <property type="match status" value="1"/>
</dbReference>
<proteinExistence type="predicted"/>
<comment type="catalytic activity">
    <reaction evidence="19">
        <text>L-seryl-[protein] + ATP = O-phospho-L-seryl-[protein] + ADP + H(+)</text>
        <dbReference type="Rhea" id="RHEA:17989"/>
        <dbReference type="Rhea" id="RHEA-COMP:9863"/>
        <dbReference type="Rhea" id="RHEA-COMP:11604"/>
        <dbReference type="ChEBI" id="CHEBI:15378"/>
        <dbReference type="ChEBI" id="CHEBI:29999"/>
        <dbReference type="ChEBI" id="CHEBI:30616"/>
        <dbReference type="ChEBI" id="CHEBI:83421"/>
        <dbReference type="ChEBI" id="CHEBI:456216"/>
        <dbReference type="EC" id="2.7.11.1"/>
    </reaction>
</comment>
<dbReference type="InterPro" id="IPR032675">
    <property type="entry name" value="LRR_dom_sf"/>
</dbReference>
<dbReference type="Pfam" id="PF00560">
    <property type="entry name" value="LRR_1"/>
    <property type="match status" value="2"/>
</dbReference>
<dbReference type="InterPro" id="IPR008271">
    <property type="entry name" value="Ser/Thr_kinase_AS"/>
</dbReference>
<comment type="subcellular location">
    <subcellularLocation>
        <location evidence="1">Cell membrane</location>
        <topology evidence="1">Single-pass membrane protein</topology>
    </subcellularLocation>
    <subcellularLocation>
        <location evidence="2">Membrane</location>
        <topology evidence="2">Single-pass type I membrane protein</topology>
    </subcellularLocation>
</comment>
<keyword evidence="14 21" id="KW-1133">Transmembrane helix</keyword>
<dbReference type="InterPro" id="IPR001245">
    <property type="entry name" value="Ser-Thr/Tyr_kinase_cat_dom"/>
</dbReference>
<evidence type="ECO:0000256" key="8">
    <source>
        <dbReference type="ARBA" id="ARBA00022692"/>
    </source>
</evidence>
<dbReference type="PANTHER" id="PTHR48006">
    <property type="entry name" value="LEUCINE-RICH REPEAT-CONTAINING PROTEIN DDB_G0281931-RELATED"/>
    <property type="match status" value="1"/>
</dbReference>
<evidence type="ECO:0000256" key="1">
    <source>
        <dbReference type="ARBA" id="ARBA00004162"/>
    </source>
</evidence>
<dbReference type="GO" id="GO:0004674">
    <property type="term" value="F:protein serine/threonine kinase activity"/>
    <property type="evidence" value="ECO:0007669"/>
    <property type="project" value="UniProtKB-KW"/>
</dbReference>
<feature type="domain" description="Protein kinase" evidence="22">
    <location>
        <begin position="471"/>
        <end position="749"/>
    </location>
</feature>
<keyword evidence="9" id="KW-0732">Signal</keyword>
<evidence type="ECO:0000256" key="3">
    <source>
        <dbReference type="ARBA" id="ARBA00012513"/>
    </source>
</evidence>
<evidence type="ECO:0000256" key="13">
    <source>
        <dbReference type="ARBA" id="ARBA00022840"/>
    </source>
</evidence>
<dbReference type="Pfam" id="PF11721">
    <property type="entry name" value="Malectin"/>
    <property type="match status" value="1"/>
</dbReference>
<dbReference type="SUPFAM" id="SSF52058">
    <property type="entry name" value="L domain-like"/>
    <property type="match status" value="1"/>
</dbReference>
<keyword evidence="10" id="KW-0677">Repeat</keyword>
<sequence>MTKLIDLRISGNNFSGKIPDFISNLTKLEKLHMIGNSMEGPIPSGISALTMLIDLRITDLRGGKSGFPPLEKMDSLKIFRILRNCAIQGAIPAYIGLMKKLKHLDLSFNNLSGEIPASFVNFQKVDYIYLTANMLTGNIPQWILKRNKNVDISYNNFTYGESSPSHCLQGNINAAESYSSTVDDLNEISPCLLKNFPCRNQPSKYTLFINCGGKATNIRETRFEADSEERGASLMYLGENWAFSSTGNFMDNGVDGDNYIATNTSTLNMLDSELYTKARLSPLSLTYYGLCMLKGSYTVQLHFAEIVFTDDDTFSSLGKRLFNVLIQGEMVLENFDIAKAAGGTGTPIVKAFTAIVEDHTLKIKLYWAGKGTTGIPSRGTYGPLISAIAVLPNFHPEFPQEGKPVWRVKGMPVLLGVAALSLVLFMLTLGIGIWCVRKGREREALYTELRLDHLQAGPFTLKQIKIATNNFDPLNKIGEGGFGTVYKGTLSDGTIIAVKQLSSRSKQGNREFVNEIGLISTLQHPNLVRLYGCCTEGNQLLLIYEYMENNSLAHALFGYQPRTVLKLNWPTRQKIYLGIAKGLAYLHNASRLKIVHRDIKASNVLLDRDLNAKISDFGLAKLGEDGRSHISTRVAGTIGYMAPEYAMRGYLTDKADVYSFGVVGLEIVSGMSSTSYRPMENFGYLLDWAYDLQEKGTILALMDPNLEKEYPEEEAMLMINVALVCLNASPTLRPRMADVVSMLEGHKSVQPLLSTLRFSTIGTSSFGSGRNSWHYPAGALAINEMREFYSALDDDEVMEISSISG</sequence>